<proteinExistence type="predicted"/>
<feature type="region of interest" description="Disordered" evidence="1">
    <location>
        <begin position="1"/>
        <end position="52"/>
    </location>
</feature>
<feature type="region of interest" description="Disordered" evidence="1">
    <location>
        <begin position="149"/>
        <end position="326"/>
    </location>
</feature>
<gene>
    <name evidence="2" type="ORF">ACFSBT_07020</name>
</gene>
<feature type="compositionally biased region" description="Acidic residues" evidence="1">
    <location>
        <begin position="155"/>
        <end position="166"/>
    </location>
</feature>
<feature type="compositionally biased region" description="Basic and acidic residues" evidence="1">
    <location>
        <begin position="190"/>
        <end position="203"/>
    </location>
</feature>
<accession>A0ABD6AT24</accession>
<organism evidence="2 3">
    <name type="scientific">Halomarina rubra</name>
    <dbReference type="NCBI Taxonomy" id="2071873"/>
    <lineage>
        <taxon>Archaea</taxon>
        <taxon>Methanobacteriati</taxon>
        <taxon>Methanobacteriota</taxon>
        <taxon>Stenosarchaea group</taxon>
        <taxon>Halobacteria</taxon>
        <taxon>Halobacteriales</taxon>
        <taxon>Natronomonadaceae</taxon>
        <taxon>Halomarina</taxon>
    </lineage>
</organism>
<feature type="compositionally biased region" description="Basic and acidic residues" evidence="1">
    <location>
        <begin position="299"/>
        <end position="326"/>
    </location>
</feature>
<dbReference type="AlphaFoldDB" id="A0ABD6AT24"/>
<feature type="compositionally biased region" description="Basic and acidic residues" evidence="1">
    <location>
        <begin position="261"/>
        <end position="280"/>
    </location>
</feature>
<feature type="compositionally biased region" description="Acidic residues" evidence="1">
    <location>
        <begin position="35"/>
        <end position="50"/>
    </location>
</feature>
<reference evidence="2 3" key="1">
    <citation type="journal article" date="2019" name="Int. J. Syst. Evol. Microbiol.">
        <title>The Global Catalogue of Microorganisms (GCM) 10K type strain sequencing project: providing services to taxonomists for standard genome sequencing and annotation.</title>
        <authorList>
            <consortium name="The Broad Institute Genomics Platform"/>
            <consortium name="The Broad Institute Genome Sequencing Center for Infectious Disease"/>
            <person name="Wu L."/>
            <person name="Ma J."/>
        </authorList>
    </citation>
    <scope>NUCLEOTIDE SEQUENCE [LARGE SCALE GENOMIC DNA]</scope>
    <source>
        <strain evidence="2 3">CGMCC 1.12563</strain>
    </source>
</reference>
<dbReference type="Proteomes" id="UP001597187">
    <property type="component" value="Unassembled WGS sequence"/>
</dbReference>
<evidence type="ECO:0000313" key="2">
    <source>
        <dbReference type="EMBL" id="MFD1513030.1"/>
    </source>
</evidence>
<protein>
    <submittedName>
        <fullName evidence="2">Uncharacterized protein</fullName>
    </submittedName>
</protein>
<comment type="caution">
    <text evidence="2">The sequence shown here is derived from an EMBL/GenBank/DDBJ whole genome shotgun (WGS) entry which is preliminary data.</text>
</comment>
<keyword evidence="3" id="KW-1185">Reference proteome</keyword>
<evidence type="ECO:0000256" key="1">
    <source>
        <dbReference type="SAM" id="MobiDB-lite"/>
    </source>
</evidence>
<name>A0ABD6AT24_9EURY</name>
<dbReference type="RefSeq" id="WP_250873002.1">
    <property type="nucleotide sequence ID" value="NZ_JALXFV010000003.1"/>
</dbReference>
<evidence type="ECO:0000313" key="3">
    <source>
        <dbReference type="Proteomes" id="UP001597187"/>
    </source>
</evidence>
<sequence>MTREFCVNQAPTGHIGGDPGVADVATDGGLVGNDDGTDSDGDGTNDDGLPDDAVRLTKEQVTESIQSALATYREGGVPALLDTASEAEGDERVVWETVAESAVNAETRKWAEAADENDRDDVTGEDVQLASYAAARRYAAAVEPGYVIGPTTFDLPDDTADGDDGDEARADGGRTPLADLFSSFPATSAGEREREQAATERVESAATAYENGEPSANEAEQKNPVGGRTLPGANFSASVASPSAKMNGGPSRLGGPVTSVREYERRENASLTANRDRGGDGPEDADGFPSLSADAYRNAYDDRGWRRGRDSLADDREENRERRGGR</sequence>
<dbReference type="EMBL" id="JBHUDC010000003">
    <property type="protein sequence ID" value="MFD1513030.1"/>
    <property type="molecule type" value="Genomic_DNA"/>
</dbReference>